<keyword evidence="1" id="KW-0812">Transmembrane</keyword>
<evidence type="ECO:0000313" key="4">
    <source>
        <dbReference type="Proteomes" id="UP001596174"/>
    </source>
</evidence>
<feature type="domain" description="PH" evidence="2">
    <location>
        <begin position="56"/>
        <end position="177"/>
    </location>
</feature>
<dbReference type="Pfam" id="PF25362">
    <property type="entry name" value="bPH_11"/>
    <property type="match status" value="1"/>
</dbReference>
<evidence type="ECO:0000313" key="3">
    <source>
        <dbReference type="EMBL" id="MFC5908523.1"/>
    </source>
</evidence>
<proteinExistence type="predicted"/>
<sequence>MSVLPAPLADTAKHSAPVTHVGDLIGWTLGILLVIALVYWLMRQGWNWRKTVQSGLPELPKPPARTTETLLEDEGRYIGSTTAGQWLDRIVAHRLGERSLAELTLSAEGLNVVRPASTSFFVPVDQLRGARTDKGIAGKVLPEGGVLVVTWEHGGKLLDSGFRLDRSEQHENWVTAIEVLIQAHERAQQSPQNDTHENTEGA</sequence>
<keyword evidence="1" id="KW-1133">Transmembrane helix</keyword>
<organism evidence="3 4">
    <name type="scientific">Streptacidiphilus monticola</name>
    <dbReference type="NCBI Taxonomy" id="2161674"/>
    <lineage>
        <taxon>Bacteria</taxon>
        <taxon>Bacillati</taxon>
        <taxon>Actinomycetota</taxon>
        <taxon>Actinomycetes</taxon>
        <taxon>Kitasatosporales</taxon>
        <taxon>Streptomycetaceae</taxon>
        <taxon>Streptacidiphilus</taxon>
    </lineage>
</organism>
<name>A0ABW1G2L7_9ACTN</name>
<protein>
    <recommendedName>
        <fullName evidence="2">PH domain-containing protein</fullName>
    </recommendedName>
</protein>
<gene>
    <name evidence="3" type="ORF">ACFP3V_15040</name>
</gene>
<dbReference type="RefSeq" id="WP_380583516.1">
    <property type="nucleotide sequence ID" value="NZ_JBHSQJ010000060.1"/>
</dbReference>
<evidence type="ECO:0000259" key="2">
    <source>
        <dbReference type="Pfam" id="PF25362"/>
    </source>
</evidence>
<evidence type="ECO:0000256" key="1">
    <source>
        <dbReference type="SAM" id="Phobius"/>
    </source>
</evidence>
<accession>A0ABW1G2L7</accession>
<dbReference type="InterPro" id="IPR057446">
    <property type="entry name" value="PH_bac"/>
</dbReference>
<dbReference type="EMBL" id="JBHSQJ010000060">
    <property type="protein sequence ID" value="MFC5908523.1"/>
    <property type="molecule type" value="Genomic_DNA"/>
</dbReference>
<keyword evidence="1" id="KW-0472">Membrane</keyword>
<keyword evidence="4" id="KW-1185">Reference proteome</keyword>
<reference evidence="4" key="1">
    <citation type="journal article" date="2019" name="Int. J. Syst. Evol. Microbiol.">
        <title>The Global Catalogue of Microorganisms (GCM) 10K type strain sequencing project: providing services to taxonomists for standard genome sequencing and annotation.</title>
        <authorList>
            <consortium name="The Broad Institute Genomics Platform"/>
            <consortium name="The Broad Institute Genome Sequencing Center for Infectious Disease"/>
            <person name="Wu L."/>
            <person name="Ma J."/>
        </authorList>
    </citation>
    <scope>NUCLEOTIDE SEQUENCE [LARGE SCALE GENOMIC DNA]</scope>
    <source>
        <strain evidence="4">JCM 4816</strain>
    </source>
</reference>
<feature type="transmembrane region" description="Helical" evidence="1">
    <location>
        <begin position="24"/>
        <end position="42"/>
    </location>
</feature>
<comment type="caution">
    <text evidence="3">The sequence shown here is derived from an EMBL/GenBank/DDBJ whole genome shotgun (WGS) entry which is preliminary data.</text>
</comment>
<dbReference type="Proteomes" id="UP001596174">
    <property type="component" value="Unassembled WGS sequence"/>
</dbReference>